<dbReference type="PROSITE" id="PS51257">
    <property type="entry name" value="PROKAR_LIPOPROTEIN"/>
    <property type="match status" value="1"/>
</dbReference>
<reference evidence="2 3" key="1">
    <citation type="submission" date="2017-05" db="EMBL/GenBank/DDBJ databases">
        <authorList>
            <person name="Varghese N."/>
            <person name="Submissions S."/>
        </authorList>
    </citation>
    <scope>NUCLEOTIDE SEQUENCE [LARGE SCALE GENOMIC DNA]</scope>
    <source>
        <strain evidence="2 3">DSM 21194</strain>
    </source>
</reference>
<dbReference type="Proteomes" id="UP000317593">
    <property type="component" value="Unassembled WGS sequence"/>
</dbReference>
<dbReference type="Gene3D" id="3.40.250.10">
    <property type="entry name" value="Rhodanese-like domain"/>
    <property type="match status" value="1"/>
</dbReference>
<dbReference type="InterPro" id="IPR050229">
    <property type="entry name" value="GlpE_sulfurtransferase"/>
</dbReference>
<accession>A0A521C6R7</accession>
<dbReference type="Pfam" id="PF00581">
    <property type="entry name" value="Rhodanese"/>
    <property type="match status" value="1"/>
</dbReference>
<dbReference type="CDD" id="cd00158">
    <property type="entry name" value="RHOD"/>
    <property type="match status" value="1"/>
</dbReference>
<evidence type="ECO:0000313" key="3">
    <source>
        <dbReference type="Proteomes" id="UP000317593"/>
    </source>
</evidence>
<protein>
    <submittedName>
        <fullName evidence="2">Phage shock protein E</fullName>
    </submittedName>
</protein>
<dbReference type="AlphaFoldDB" id="A0A521C6R7"/>
<proteinExistence type="predicted"/>
<organism evidence="2 3">
    <name type="scientific">Fodinibius sediminis</name>
    <dbReference type="NCBI Taxonomy" id="1214077"/>
    <lineage>
        <taxon>Bacteria</taxon>
        <taxon>Pseudomonadati</taxon>
        <taxon>Balneolota</taxon>
        <taxon>Balneolia</taxon>
        <taxon>Balneolales</taxon>
        <taxon>Balneolaceae</taxon>
        <taxon>Fodinibius</taxon>
    </lineage>
</organism>
<dbReference type="PROSITE" id="PS50206">
    <property type="entry name" value="RHODANESE_3"/>
    <property type="match status" value="1"/>
</dbReference>
<dbReference type="InterPro" id="IPR036873">
    <property type="entry name" value="Rhodanese-like_dom_sf"/>
</dbReference>
<dbReference type="PANTHER" id="PTHR43031:SF18">
    <property type="entry name" value="RHODANESE-RELATED SULFURTRANSFERASES"/>
    <property type="match status" value="1"/>
</dbReference>
<dbReference type="PANTHER" id="PTHR43031">
    <property type="entry name" value="FAD-DEPENDENT OXIDOREDUCTASE"/>
    <property type="match status" value="1"/>
</dbReference>
<keyword evidence="3" id="KW-1185">Reference proteome</keyword>
<name>A0A521C6R7_9BACT</name>
<dbReference type="InterPro" id="IPR001763">
    <property type="entry name" value="Rhodanese-like_dom"/>
</dbReference>
<dbReference type="SUPFAM" id="SSF52821">
    <property type="entry name" value="Rhodanese/Cell cycle control phosphatase"/>
    <property type="match status" value="1"/>
</dbReference>
<evidence type="ECO:0000313" key="2">
    <source>
        <dbReference type="EMBL" id="SMO55152.1"/>
    </source>
</evidence>
<gene>
    <name evidence="2" type="ORF">SAMN06265218_105110</name>
</gene>
<dbReference type="SMART" id="SM00450">
    <property type="entry name" value="RHOD"/>
    <property type="match status" value="1"/>
</dbReference>
<sequence length="136" mass="15192">MSFVMVRRRFLAGVFAVMGLVIVLGACSSDSPVKRISAEEFQQKIEEEPGVIIDVRTKDEYNAGHLAMVDEHHDLLNGDFEAHLKSLDKEKTYYLYCRSGNRSGKAADLMAQNGFKKVYNIGGFEDLVQAGLESEE</sequence>
<feature type="domain" description="Rhodanese" evidence="1">
    <location>
        <begin position="46"/>
        <end position="136"/>
    </location>
</feature>
<evidence type="ECO:0000259" key="1">
    <source>
        <dbReference type="PROSITE" id="PS50206"/>
    </source>
</evidence>
<dbReference type="EMBL" id="FXTH01000005">
    <property type="protein sequence ID" value="SMO55152.1"/>
    <property type="molecule type" value="Genomic_DNA"/>
</dbReference>